<comment type="caution">
    <text evidence="4">The sequence shown here is derived from an EMBL/GenBank/DDBJ whole genome shotgun (WGS) entry which is preliminary data.</text>
</comment>
<dbReference type="InterPro" id="IPR012337">
    <property type="entry name" value="RNaseH-like_sf"/>
</dbReference>
<evidence type="ECO:0000313" key="4">
    <source>
        <dbReference type="EMBL" id="KAK7012593.1"/>
    </source>
</evidence>
<dbReference type="PROSITE" id="PS50994">
    <property type="entry name" value="INTEGRASE"/>
    <property type="match status" value="1"/>
</dbReference>
<dbReference type="Gene3D" id="3.30.420.10">
    <property type="entry name" value="Ribonuclease H-like superfamily/Ribonuclease H"/>
    <property type="match status" value="1"/>
</dbReference>
<dbReference type="InterPro" id="IPR036397">
    <property type="entry name" value="RNaseH_sf"/>
</dbReference>
<evidence type="ECO:0000256" key="1">
    <source>
        <dbReference type="ARBA" id="ARBA00022884"/>
    </source>
</evidence>
<keyword evidence="5" id="KW-1185">Reference proteome</keyword>
<dbReference type="GO" id="GO:0005634">
    <property type="term" value="C:nucleus"/>
    <property type="evidence" value="ECO:0007669"/>
    <property type="project" value="UniProtKB-ARBA"/>
</dbReference>
<dbReference type="InterPro" id="IPR001584">
    <property type="entry name" value="Integrase_cat-core"/>
</dbReference>
<feature type="region of interest" description="Disordered" evidence="2">
    <location>
        <begin position="603"/>
        <end position="624"/>
    </location>
</feature>
<accession>A0AAW0AID0</accession>
<sequence>MDRIPERLPQLPRNPQSGWNANVLLAYQSIAGSFNHASMLIHQEDGDQIQLNLASETLMKDTVPLLETLESEGVPTTFVHECARAIGPLVCELKLAALAAQGIERQNVTFLEPVEEVRTGKRGRPKKQINEDLLREACAKHRNISQADLARSLGVHRSVLAKKMKAAGISKKYDAITDDALDTLVRDIKRTKPLSGRRYIIGALRTRGLRVQKERVRQSLARVDALGQMLRKRQARRRPYRVPRPNYLWHCDGHHKLIWWGIVIHGFIDGYCRTVLALKASTNNRASTVLAVFKEAIATYGKPSRVRGDRGGENVKVSVWMIIHRGPNRASFMWGSSTHNTRIERLWVEVGTQFARQWRAFFTRLGDLHCLDRKNPGHIWLLHQLFLDSINEDCVKFQNEWNAHPVSGRQCSDRSPNDMRFLGELNQGVYPDPMEGVHPDTINRYYGVERGERTRRAGQTGAGHSDDEEDSDGDVEMNEPEELVNAVTDDLAHNVRHPAVKVARHQNPFRSPETEQAFRGALAEVIRQGIVPQGYGVRAEEWEDGTYPAMETINPGTRGKEMVIALPRDVWLPRAVLFAQALDVMTRCLLLEEANLGPIEEWVDEDDDDHSSSGDAAEYMDLSS</sequence>
<evidence type="ECO:0000313" key="5">
    <source>
        <dbReference type="Proteomes" id="UP001362999"/>
    </source>
</evidence>
<feature type="region of interest" description="Disordered" evidence="2">
    <location>
        <begin position="452"/>
        <end position="476"/>
    </location>
</feature>
<organism evidence="4 5">
    <name type="scientific">Favolaschia claudopus</name>
    <dbReference type="NCBI Taxonomy" id="2862362"/>
    <lineage>
        <taxon>Eukaryota</taxon>
        <taxon>Fungi</taxon>
        <taxon>Dikarya</taxon>
        <taxon>Basidiomycota</taxon>
        <taxon>Agaricomycotina</taxon>
        <taxon>Agaricomycetes</taxon>
        <taxon>Agaricomycetidae</taxon>
        <taxon>Agaricales</taxon>
        <taxon>Marasmiineae</taxon>
        <taxon>Mycenaceae</taxon>
        <taxon>Favolaschia</taxon>
    </lineage>
</organism>
<gene>
    <name evidence="4" type="ORF">R3P38DRAFT_2549489</name>
</gene>
<feature type="compositionally biased region" description="Acidic residues" evidence="2">
    <location>
        <begin position="466"/>
        <end position="476"/>
    </location>
</feature>
<dbReference type="PANTHER" id="PTHR46791:SF5">
    <property type="entry name" value="CLR5 DOMAIN-CONTAINING PROTEIN-RELATED"/>
    <property type="match status" value="1"/>
</dbReference>
<reference evidence="4 5" key="1">
    <citation type="journal article" date="2024" name="J Genomics">
        <title>Draft genome sequencing and assembly of Favolaschia claudopus CIRM-BRFM 2984 isolated from oak limbs.</title>
        <authorList>
            <person name="Navarro D."/>
            <person name="Drula E."/>
            <person name="Chaduli D."/>
            <person name="Cazenave R."/>
            <person name="Ahrendt S."/>
            <person name="Wang J."/>
            <person name="Lipzen A."/>
            <person name="Daum C."/>
            <person name="Barry K."/>
            <person name="Grigoriev I.V."/>
            <person name="Favel A."/>
            <person name="Rosso M.N."/>
            <person name="Martin F."/>
        </authorList>
    </citation>
    <scope>NUCLEOTIDE SEQUENCE [LARGE SCALE GENOMIC DNA]</scope>
    <source>
        <strain evidence="4 5">CIRM-BRFM 2984</strain>
    </source>
</reference>
<dbReference type="Pfam" id="PF24764">
    <property type="entry name" value="rva_4"/>
    <property type="match status" value="1"/>
</dbReference>
<dbReference type="GO" id="GO:0003723">
    <property type="term" value="F:RNA binding"/>
    <property type="evidence" value="ECO:0007669"/>
    <property type="project" value="UniProtKB-KW"/>
</dbReference>
<evidence type="ECO:0000259" key="3">
    <source>
        <dbReference type="PROSITE" id="PS50994"/>
    </source>
</evidence>
<keyword evidence="1" id="KW-0694">RNA-binding</keyword>
<evidence type="ECO:0000256" key="2">
    <source>
        <dbReference type="SAM" id="MobiDB-lite"/>
    </source>
</evidence>
<name>A0AAW0AID0_9AGAR</name>
<dbReference type="GO" id="GO:0015074">
    <property type="term" value="P:DNA integration"/>
    <property type="evidence" value="ECO:0007669"/>
    <property type="project" value="InterPro"/>
</dbReference>
<dbReference type="AlphaFoldDB" id="A0AAW0AID0"/>
<dbReference type="SUPFAM" id="SSF53098">
    <property type="entry name" value="Ribonuclease H-like"/>
    <property type="match status" value="1"/>
</dbReference>
<dbReference type="PANTHER" id="PTHR46791">
    <property type="entry name" value="EXPRESSED PROTEIN"/>
    <property type="match status" value="1"/>
</dbReference>
<proteinExistence type="predicted"/>
<protein>
    <recommendedName>
        <fullName evidence="3">Integrase catalytic domain-containing protein</fullName>
    </recommendedName>
</protein>
<dbReference type="EMBL" id="JAWWNJ010000064">
    <property type="protein sequence ID" value="KAK7012593.1"/>
    <property type="molecule type" value="Genomic_DNA"/>
</dbReference>
<dbReference type="Proteomes" id="UP001362999">
    <property type="component" value="Unassembled WGS sequence"/>
</dbReference>
<dbReference type="InterPro" id="IPR058913">
    <property type="entry name" value="Integrase_dom_put"/>
</dbReference>
<feature type="domain" description="Integrase catalytic" evidence="3">
    <location>
        <begin position="241"/>
        <end position="313"/>
    </location>
</feature>